<feature type="compositionally biased region" description="Polar residues" evidence="1">
    <location>
        <begin position="425"/>
        <end position="434"/>
    </location>
</feature>
<sequence length="509" mass="57166">MEGEWKIIYVKPPPVHPTVIRTSISPSSAVELNTTSTLANYATEKGNRPSERNESLQEASVAAIGHFFRKLAIIQAGRGLEARFNTSKQSIVTKGRAVWANKGREAPEGLTQTIELHYWPLNHKACWPRTFSYDLHRASSSPVTYEGLEYRPNPLQEAQPIYIADVTRVCCDPTALMVSSRILCFFQAAQRIYTMRTPRDGVKRRGKDLFYSGTSTRVGEHRSRRFQLIEVRCPARSSCLRSRPASSLDVVVFSGASDSTEELLAVPSSPVHFGDVMSTSSFFHTYRIVTSLRGYLETYEVAVTTGSILEELTSSYLVGGCDVFSPGVTKRSELCVWWITRNIHDKQTILLIEEARTGNNDRNQYGVYGASHLYKKIRNFEKKYEMAPVGERLSAYYYHYNELNEQYQSKSRKFTRSRFEPRSPRPQQSSVNTTSALANYATEAVTLLSYVKPARESLSVGDDNQQVEAGGSTLHQFPPAVWNLMQTIRLENGDASSVATRAVQAPGHN</sequence>
<proteinExistence type="predicted"/>
<dbReference type="AlphaFoldDB" id="A0A7R9ANR6"/>
<reference evidence="2" key="1">
    <citation type="submission" date="2020-11" db="EMBL/GenBank/DDBJ databases">
        <authorList>
            <person name="Tran Van P."/>
        </authorList>
    </citation>
    <scope>NUCLEOTIDE SEQUENCE</scope>
</reference>
<feature type="region of interest" description="Disordered" evidence="1">
    <location>
        <begin position="409"/>
        <end position="434"/>
    </location>
</feature>
<name>A0A7R9ANR6_TIMSH</name>
<evidence type="ECO:0000256" key="1">
    <source>
        <dbReference type="SAM" id="MobiDB-lite"/>
    </source>
</evidence>
<dbReference type="EMBL" id="OC000592">
    <property type="protein sequence ID" value="CAD7257778.1"/>
    <property type="molecule type" value="Genomic_DNA"/>
</dbReference>
<evidence type="ECO:0000313" key="2">
    <source>
        <dbReference type="EMBL" id="CAD7257778.1"/>
    </source>
</evidence>
<accession>A0A7R9ANR6</accession>
<protein>
    <submittedName>
        <fullName evidence="2">Uncharacterized protein</fullName>
    </submittedName>
</protein>
<organism evidence="2">
    <name type="scientific">Timema shepardi</name>
    <name type="common">Walking stick</name>
    <dbReference type="NCBI Taxonomy" id="629360"/>
    <lineage>
        <taxon>Eukaryota</taxon>
        <taxon>Metazoa</taxon>
        <taxon>Ecdysozoa</taxon>
        <taxon>Arthropoda</taxon>
        <taxon>Hexapoda</taxon>
        <taxon>Insecta</taxon>
        <taxon>Pterygota</taxon>
        <taxon>Neoptera</taxon>
        <taxon>Polyneoptera</taxon>
        <taxon>Phasmatodea</taxon>
        <taxon>Timematodea</taxon>
        <taxon>Timematoidea</taxon>
        <taxon>Timematidae</taxon>
        <taxon>Timema</taxon>
    </lineage>
</organism>
<gene>
    <name evidence="2" type="ORF">TSIB3V08_LOCUS2035</name>
</gene>